<dbReference type="AlphaFoldDB" id="A0A023FWK6"/>
<accession>A0A023FWK6</accession>
<feature type="transmembrane region" description="Helical" evidence="6">
    <location>
        <begin position="340"/>
        <end position="358"/>
    </location>
</feature>
<evidence type="ECO:0000256" key="6">
    <source>
        <dbReference type="SAM" id="Phobius"/>
    </source>
</evidence>
<comment type="similarity">
    <text evidence="2">Belongs to the SLC13A/DASS transporter (TC 2.A.47) family. NADC subfamily.</text>
</comment>
<keyword evidence="5 6" id="KW-0472">Membrane</keyword>
<dbReference type="Pfam" id="PF00939">
    <property type="entry name" value="Na_sulph_symp"/>
    <property type="match status" value="1"/>
</dbReference>
<dbReference type="EMBL" id="GBBL01001074">
    <property type="protein sequence ID" value="JAC26246.1"/>
    <property type="molecule type" value="mRNA"/>
</dbReference>
<dbReference type="GO" id="GO:0015141">
    <property type="term" value="F:succinate transmembrane transporter activity"/>
    <property type="evidence" value="ECO:0007669"/>
    <property type="project" value="TreeGrafter"/>
</dbReference>
<feature type="transmembrane region" description="Helical" evidence="6">
    <location>
        <begin position="265"/>
        <end position="283"/>
    </location>
</feature>
<feature type="transmembrane region" description="Helical" evidence="6">
    <location>
        <begin position="49"/>
        <end position="73"/>
    </location>
</feature>
<feature type="non-terminal residue" evidence="7">
    <location>
        <position position="1"/>
    </location>
</feature>
<sequence>TQVSSFYFNDIGMLMMCALILAAAVETSNLHKRIALKSLLAIGTSNRRLLLGFMLVTMFLSMWIPNIAAASIMTPIAMAVVDQIRDSSAAASSEEKRLVQDVEKAVPSTSPSEILRCDDKRTKLLRATMVLGVAYATSIGGTGTLVGTAPNVVLKGIFDDIFPGSTEITFVTWLLYNAPTMLLCILLSWAYMQWNARDAMSNEPESSTEEKVRQEITWRYEELGKISFAEICMSVLMAAMILLWFTMKPQIFPGWADALPHGNMVKNCVPVALVTLVLFVIPRDPHNPWQSAPLLTWQEAVERVRWGVMILVGGGMTLAEASKQSGLSSMLVENMKGLEALPPVVTAFLFCFAASMFTEITSNTAVSSIVLPVVCDMAVALRLHPLYLAMPATVACSFSFIIPAGTPPNAIAYDMAKLSITDMAKPGFFVNAICVLVEVAMIHALGFPIFGLRTFPEWADPDGEPGSSRLLSDVPRNLSAESLTTTTTTLLTTNSTSSW</sequence>
<keyword evidence="4 6" id="KW-1133">Transmembrane helix</keyword>
<evidence type="ECO:0000256" key="5">
    <source>
        <dbReference type="ARBA" id="ARBA00023136"/>
    </source>
</evidence>
<feature type="transmembrane region" description="Helical" evidence="6">
    <location>
        <begin position="170"/>
        <end position="192"/>
    </location>
</feature>
<feature type="transmembrane region" description="Helical" evidence="6">
    <location>
        <begin position="426"/>
        <end position="450"/>
    </location>
</feature>
<dbReference type="PANTHER" id="PTHR10283:SF82">
    <property type="entry name" value="SOLUTE CARRIER FAMILY 13 MEMBER 2"/>
    <property type="match status" value="1"/>
</dbReference>
<evidence type="ECO:0000256" key="2">
    <source>
        <dbReference type="ARBA" id="ARBA00006772"/>
    </source>
</evidence>
<evidence type="ECO:0000313" key="7">
    <source>
        <dbReference type="EMBL" id="JAC26246.1"/>
    </source>
</evidence>
<feature type="transmembrane region" description="Helical" evidence="6">
    <location>
        <begin position="6"/>
        <end position="28"/>
    </location>
</feature>
<evidence type="ECO:0000256" key="4">
    <source>
        <dbReference type="ARBA" id="ARBA00022989"/>
    </source>
</evidence>
<feature type="transmembrane region" description="Helical" evidence="6">
    <location>
        <begin position="386"/>
        <end position="406"/>
    </location>
</feature>
<evidence type="ECO:0000256" key="3">
    <source>
        <dbReference type="ARBA" id="ARBA00022692"/>
    </source>
</evidence>
<proteinExistence type="evidence at transcript level"/>
<dbReference type="InterPro" id="IPR001898">
    <property type="entry name" value="SLC13A/DASS"/>
</dbReference>
<feature type="transmembrane region" description="Helical" evidence="6">
    <location>
        <begin position="226"/>
        <end position="245"/>
    </location>
</feature>
<organism evidence="7">
    <name type="scientific">Amblyomma parvum</name>
    <name type="common">South American tick</name>
    <dbReference type="NCBI Taxonomy" id="251391"/>
    <lineage>
        <taxon>Eukaryota</taxon>
        <taxon>Metazoa</taxon>
        <taxon>Ecdysozoa</taxon>
        <taxon>Arthropoda</taxon>
        <taxon>Chelicerata</taxon>
        <taxon>Arachnida</taxon>
        <taxon>Acari</taxon>
        <taxon>Parasitiformes</taxon>
        <taxon>Ixodida</taxon>
        <taxon>Ixodoidea</taxon>
        <taxon>Ixodidae</taxon>
        <taxon>Amblyomminae</taxon>
        <taxon>Amblyomma</taxon>
    </lineage>
</organism>
<feature type="transmembrane region" description="Helical" evidence="6">
    <location>
        <begin position="133"/>
        <end position="158"/>
    </location>
</feature>
<evidence type="ECO:0000256" key="1">
    <source>
        <dbReference type="ARBA" id="ARBA00004141"/>
    </source>
</evidence>
<reference evidence="7" key="1">
    <citation type="submission" date="2014-03" db="EMBL/GenBank/DDBJ databases">
        <title>The sialotranscriptome of Amblyomma triste, Amblyomma parvum and Amblyomma cajennense ticks, uncovered by 454-based RNA-seq.</title>
        <authorList>
            <person name="Garcia G.R."/>
            <person name="Gardinassi L.G."/>
            <person name="Ribeiro J.M."/>
            <person name="Anatrielo E."/>
            <person name="Ferreira B.R."/>
            <person name="Moreira H.N."/>
            <person name="Mafra C."/>
            <person name="Olegario M.M."/>
            <person name="Szabo P.J."/>
            <person name="Miranda-Santos I.K."/>
            <person name="Maruyama S.R."/>
        </authorList>
    </citation>
    <scope>NUCLEOTIDE SEQUENCE</scope>
    <source>
        <strain evidence="7">Araguapaz</strain>
        <tissue evidence="7">Salivary glands</tissue>
    </source>
</reference>
<dbReference type="GO" id="GO:0005886">
    <property type="term" value="C:plasma membrane"/>
    <property type="evidence" value="ECO:0007669"/>
    <property type="project" value="TreeGrafter"/>
</dbReference>
<dbReference type="PANTHER" id="PTHR10283">
    <property type="entry name" value="SOLUTE CARRIER FAMILY 13 MEMBER"/>
    <property type="match status" value="1"/>
</dbReference>
<dbReference type="GO" id="GO:0015137">
    <property type="term" value="F:citrate transmembrane transporter activity"/>
    <property type="evidence" value="ECO:0007669"/>
    <property type="project" value="TreeGrafter"/>
</dbReference>
<name>A0A023FWK6_AMBPA</name>
<protein>
    <submittedName>
        <fullName evidence="7">Putative na+/dicarboxylate na+/tricarboxylate and phosphate transporter</fullName>
    </submittedName>
</protein>
<keyword evidence="3 6" id="KW-0812">Transmembrane</keyword>
<comment type="subcellular location">
    <subcellularLocation>
        <location evidence="1">Membrane</location>
        <topology evidence="1">Multi-pass membrane protein</topology>
    </subcellularLocation>
</comment>